<comment type="subcellular location">
    <subcellularLocation>
        <location evidence="1">Nucleus</location>
    </subcellularLocation>
</comment>
<reference evidence="7" key="2">
    <citation type="submission" date="2014-06" db="EMBL/GenBank/DDBJ databases">
        <authorList>
            <person name="Genoscope - CEA"/>
        </authorList>
    </citation>
    <scope>NUCLEOTIDE SEQUENCE</scope>
</reference>
<protein>
    <submittedName>
        <fullName evidence="6">BnaAnng20380D protein</fullName>
    </submittedName>
    <submittedName>
        <fullName evidence="7">BnaAnng20400D protein</fullName>
    </submittedName>
    <submittedName>
        <fullName evidence="8">BnaCnng54840D protein</fullName>
    </submittedName>
</protein>
<keyword evidence="2" id="KW-0805">Transcription regulation</keyword>
<name>A0A078JIW8_BRANA</name>
<organism evidence="7 9">
    <name type="scientific">Brassica napus</name>
    <name type="common">Rape</name>
    <dbReference type="NCBI Taxonomy" id="3708"/>
    <lineage>
        <taxon>Eukaryota</taxon>
        <taxon>Viridiplantae</taxon>
        <taxon>Streptophyta</taxon>
        <taxon>Embryophyta</taxon>
        <taxon>Tracheophyta</taxon>
        <taxon>Spermatophyta</taxon>
        <taxon>Magnoliopsida</taxon>
        <taxon>eudicotyledons</taxon>
        <taxon>Gunneridae</taxon>
        <taxon>Pentapetalae</taxon>
        <taxon>rosids</taxon>
        <taxon>malvids</taxon>
        <taxon>Brassicales</taxon>
        <taxon>Brassicaceae</taxon>
        <taxon>Brassiceae</taxon>
        <taxon>Brassica</taxon>
    </lineage>
</organism>
<dbReference type="OMA" id="KEVDCGY"/>
<keyword evidence="9" id="KW-1185">Reference proteome</keyword>
<dbReference type="GO" id="GO:0005634">
    <property type="term" value="C:nucleus"/>
    <property type="evidence" value="ECO:0007669"/>
    <property type="project" value="UniProtKB-SubCell"/>
</dbReference>
<evidence type="ECO:0000256" key="2">
    <source>
        <dbReference type="ARBA" id="ARBA00023015"/>
    </source>
</evidence>
<dbReference type="InterPro" id="IPR015300">
    <property type="entry name" value="DNA-bd_pseudobarrel_sf"/>
</dbReference>
<dbReference type="EMBL" id="LK036084">
    <property type="protein sequence ID" value="CDY67414.1"/>
    <property type="molecule type" value="Genomic_DNA"/>
</dbReference>
<keyword evidence="5" id="KW-0539">Nucleus</keyword>
<evidence type="ECO:0000256" key="4">
    <source>
        <dbReference type="ARBA" id="ARBA00023163"/>
    </source>
</evidence>
<dbReference type="Gramene" id="CDY65290">
    <property type="protein sequence ID" value="CDY65290"/>
    <property type="gene ID" value="GSBRNA2T00045535001"/>
</dbReference>
<dbReference type="SUPFAM" id="SSF101936">
    <property type="entry name" value="DNA-binding pseudobarrel domain"/>
    <property type="match status" value="1"/>
</dbReference>
<evidence type="ECO:0000256" key="5">
    <source>
        <dbReference type="ARBA" id="ARBA00023242"/>
    </source>
</evidence>
<evidence type="ECO:0000256" key="1">
    <source>
        <dbReference type="ARBA" id="ARBA00004123"/>
    </source>
</evidence>
<dbReference type="Proteomes" id="UP000028999">
    <property type="component" value="Unassembled WGS sequence"/>
</dbReference>
<dbReference type="PaxDb" id="3708-A0A078JIW8"/>
<keyword evidence="3" id="KW-0238">DNA-binding</keyword>
<accession>A0A078JIW8</accession>
<dbReference type="EMBL" id="LK034719">
    <property type="protein sequence ID" value="CDY65292.1"/>
    <property type="molecule type" value="Genomic_DNA"/>
</dbReference>
<keyword evidence="4" id="KW-0804">Transcription</keyword>
<evidence type="ECO:0000313" key="9">
    <source>
        <dbReference type="Proteomes" id="UP000028999"/>
    </source>
</evidence>
<evidence type="ECO:0000313" key="6">
    <source>
        <dbReference type="EMBL" id="CDY65290.1"/>
    </source>
</evidence>
<dbReference type="Gene3D" id="2.40.330.10">
    <property type="entry name" value="DNA-binding pseudobarrel domain"/>
    <property type="match status" value="1"/>
</dbReference>
<gene>
    <name evidence="7" type="primary">BnaAnng20400D</name>
    <name evidence="6" type="synonym">BnaAnng20380D</name>
    <name evidence="8" type="synonym">BnaCnng54840D</name>
    <name evidence="6" type="ORF">GSBRNA2T00045535001</name>
    <name evidence="7" type="ORF">GSBRNA2T00045537001</name>
    <name evidence="8" type="ORF">GSBRNA2T00063516001</name>
</gene>
<dbReference type="AlphaFoldDB" id="A0A078JIW8"/>
<dbReference type="InterPro" id="IPR005508">
    <property type="entry name" value="At2g31720-like"/>
</dbReference>
<proteinExistence type="predicted"/>
<dbReference type="PANTHER" id="PTHR31541:SF46">
    <property type="entry name" value="GENOME ASSEMBLY, CHROMOSOME: A04"/>
    <property type="match status" value="1"/>
</dbReference>
<evidence type="ECO:0000313" key="7">
    <source>
        <dbReference type="EMBL" id="CDY65292.1"/>
    </source>
</evidence>
<dbReference type="PANTHER" id="PTHR31541">
    <property type="entry name" value="B3 DOMAIN PLANT PROTEIN-RELATED"/>
    <property type="match status" value="1"/>
</dbReference>
<dbReference type="Gramene" id="CDY65292">
    <property type="protein sequence ID" value="CDY65292"/>
    <property type="gene ID" value="GSBRNA2T00045537001"/>
</dbReference>
<dbReference type="GO" id="GO:0003677">
    <property type="term" value="F:DNA binding"/>
    <property type="evidence" value="ECO:0007669"/>
    <property type="project" value="UniProtKB-KW"/>
</dbReference>
<dbReference type="Pfam" id="PF03754">
    <property type="entry name" value="At2g31720-like"/>
    <property type="match status" value="1"/>
</dbReference>
<evidence type="ECO:0000313" key="8">
    <source>
        <dbReference type="EMBL" id="CDY67414.1"/>
    </source>
</evidence>
<reference evidence="7 9" key="1">
    <citation type="journal article" date="2014" name="Science">
        <title>Plant genetics. Early allopolyploid evolution in the post-Neolithic Brassica napus oilseed genome.</title>
        <authorList>
            <person name="Chalhoub B."/>
            <person name="Denoeud F."/>
            <person name="Liu S."/>
            <person name="Parkin I.A."/>
            <person name="Tang H."/>
            <person name="Wang X."/>
            <person name="Chiquet J."/>
            <person name="Belcram H."/>
            <person name="Tong C."/>
            <person name="Samans B."/>
            <person name="Correa M."/>
            <person name="Da Silva C."/>
            <person name="Just J."/>
            <person name="Falentin C."/>
            <person name="Koh C.S."/>
            <person name="Le Clainche I."/>
            <person name="Bernard M."/>
            <person name="Bento P."/>
            <person name="Noel B."/>
            <person name="Labadie K."/>
            <person name="Alberti A."/>
            <person name="Charles M."/>
            <person name="Arnaud D."/>
            <person name="Guo H."/>
            <person name="Daviaud C."/>
            <person name="Alamery S."/>
            <person name="Jabbari K."/>
            <person name="Zhao M."/>
            <person name="Edger P.P."/>
            <person name="Chelaifa H."/>
            <person name="Tack D."/>
            <person name="Lassalle G."/>
            <person name="Mestiri I."/>
            <person name="Schnel N."/>
            <person name="Le Paslier M.C."/>
            <person name="Fan G."/>
            <person name="Renault V."/>
            <person name="Bayer P.E."/>
            <person name="Golicz A.A."/>
            <person name="Manoli S."/>
            <person name="Lee T.H."/>
            <person name="Thi V.H."/>
            <person name="Chalabi S."/>
            <person name="Hu Q."/>
            <person name="Fan C."/>
            <person name="Tollenaere R."/>
            <person name="Lu Y."/>
            <person name="Battail C."/>
            <person name="Shen J."/>
            <person name="Sidebottom C.H."/>
            <person name="Wang X."/>
            <person name="Canaguier A."/>
            <person name="Chauveau A."/>
            <person name="Berard A."/>
            <person name="Deniot G."/>
            <person name="Guan M."/>
            <person name="Liu Z."/>
            <person name="Sun F."/>
            <person name="Lim Y.P."/>
            <person name="Lyons E."/>
            <person name="Town C.D."/>
            <person name="Bancroft I."/>
            <person name="Wang X."/>
            <person name="Meng J."/>
            <person name="Ma J."/>
            <person name="Pires J.C."/>
            <person name="King G.J."/>
            <person name="Brunel D."/>
            <person name="Delourme R."/>
            <person name="Renard M."/>
            <person name="Aury J.M."/>
            <person name="Adams K.L."/>
            <person name="Batley J."/>
            <person name="Snowdon R.J."/>
            <person name="Tost J."/>
            <person name="Edwards D."/>
            <person name="Zhou Y."/>
            <person name="Hua W."/>
            <person name="Sharpe A.G."/>
            <person name="Paterson A.H."/>
            <person name="Guan C."/>
            <person name="Wincker P."/>
        </authorList>
    </citation>
    <scope>NUCLEOTIDE SEQUENCE [LARGE SCALE GENOMIC DNA]</scope>
    <source>
        <strain evidence="9">cv. Darmor-bzh</strain>
    </source>
</reference>
<sequence length="206" mass="23484">MVEPQPPKWVLEALRRFNGMEARLVIADKVLYASDVKQSQARLMLPANKVLSKEEFLRDEEIRVLEGDAKATRKEGVQAIFLDPNYITYGVWLKQWKKNLVLSGWNPVLAGYNEFEEGEKFDLWSFRREEKLHFALVPKEVDCGYLDAFSDLDFKTLNDVPSSNDEDCFGLDLLFSTSGYANVNAPLPDLGSFEDTDVVTSLYDDA</sequence>
<dbReference type="EMBL" id="LK034719">
    <property type="protein sequence ID" value="CDY65290.1"/>
    <property type="molecule type" value="Genomic_DNA"/>
</dbReference>
<dbReference type="Gramene" id="CDY67414">
    <property type="protein sequence ID" value="CDY67414"/>
    <property type="gene ID" value="GSBRNA2T00063516001"/>
</dbReference>
<evidence type="ECO:0000256" key="3">
    <source>
        <dbReference type="ARBA" id="ARBA00023125"/>
    </source>
</evidence>